<dbReference type="Proteomes" id="UP000075903">
    <property type="component" value="Unassembled WGS sequence"/>
</dbReference>
<dbReference type="SUPFAM" id="SSF54403">
    <property type="entry name" value="Cystatin/monellin"/>
    <property type="match status" value="1"/>
</dbReference>
<name>A0A182V7N4_ANOME</name>
<dbReference type="InterPro" id="IPR053128">
    <property type="entry name" value="Cystatin-like"/>
</dbReference>
<dbReference type="PANTHER" id="PTHR12319:SF2">
    <property type="entry name" value="CYSTATIN-LIKE PROTEIN-RELATED"/>
    <property type="match status" value="1"/>
</dbReference>
<dbReference type="VEuPathDB" id="VectorBase:AMEM010258"/>
<dbReference type="VEuPathDB" id="VectorBase:AMEM21_008206"/>
<evidence type="ECO:0008006" key="4">
    <source>
        <dbReference type="Google" id="ProtNLM"/>
    </source>
</evidence>
<evidence type="ECO:0000313" key="2">
    <source>
        <dbReference type="EnsemblMetazoa" id="AMEM010258-PA"/>
    </source>
</evidence>
<evidence type="ECO:0000256" key="1">
    <source>
        <dbReference type="SAM" id="MobiDB-lite"/>
    </source>
</evidence>
<proteinExistence type="predicted"/>
<keyword evidence="3" id="KW-1185">Reference proteome</keyword>
<evidence type="ECO:0000313" key="3">
    <source>
        <dbReference type="Proteomes" id="UP000075903"/>
    </source>
</evidence>
<dbReference type="RefSeq" id="XP_041764533.1">
    <property type="nucleotide sequence ID" value="XM_041908599.1"/>
</dbReference>
<protein>
    <recommendedName>
        <fullName evidence="4">Cystatin domain-containing protein</fullName>
    </recommendedName>
</protein>
<organism evidence="2 3">
    <name type="scientific">Anopheles merus</name>
    <name type="common">Mosquito</name>
    <dbReference type="NCBI Taxonomy" id="30066"/>
    <lineage>
        <taxon>Eukaryota</taxon>
        <taxon>Metazoa</taxon>
        <taxon>Ecdysozoa</taxon>
        <taxon>Arthropoda</taxon>
        <taxon>Hexapoda</taxon>
        <taxon>Insecta</taxon>
        <taxon>Pterygota</taxon>
        <taxon>Neoptera</taxon>
        <taxon>Endopterygota</taxon>
        <taxon>Diptera</taxon>
        <taxon>Nematocera</taxon>
        <taxon>Culicoidea</taxon>
        <taxon>Culicidae</taxon>
        <taxon>Anophelinae</taxon>
        <taxon>Anopheles</taxon>
    </lineage>
</organism>
<dbReference type="EnsemblMetazoa" id="AMEM010258-RA">
    <property type="protein sequence ID" value="AMEM010258-PA"/>
    <property type="gene ID" value="AMEM010258"/>
</dbReference>
<reference evidence="2" key="1">
    <citation type="submission" date="2020-05" db="UniProtKB">
        <authorList>
            <consortium name="EnsemblMetazoa"/>
        </authorList>
    </citation>
    <scope>IDENTIFICATION</scope>
    <source>
        <strain evidence="2">MAF</strain>
    </source>
</reference>
<accession>A0A182V7N4</accession>
<dbReference type="AlphaFoldDB" id="A0A182V7N4"/>
<dbReference type="InterPro" id="IPR046350">
    <property type="entry name" value="Cystatin_sf"/>
</dbReference>
<dbReference type="GeneID" id="121589576"/>
<sequence length="98" mass="11018">MASEPKCGGVSDDPELNKEEHAERIGAALATTDGHAGKAYKLHRVTKQVVAGVQYVYFISFENEESGQQYKITVWERPWLKEKDPAEARKITFEVHNG</sequence>
<dbReference type="PANTHER" id="PTHR12319">
    <property type="entry name" value="CYSTATIN-RELATED"/>
    <property type="match status" value="1"/>
</dbReference>
<feature type="region of interest" description="Disordered" evidence="1">
    <location>
        <begin position="1"/>
        <end position="23"/>
    </location>
</feature>
<dbReference type="Gene3D" id="3.10.450.10">
    <property type="match status" value="1"/>
</dbReference>
<dbReference type="RefSeq" id="XP_041764534.1">
    <property type="nucleotide sequence ID" value="XM_041908600.1"/>
</dbReference>